<dbReference type="Proteomes" id="UP000000707">
    <property type="component" value="Unassembled WGS sequence"/>
</dbReference>
<dbReference type="Pfam" id="PF04000">
    <property type="entry name" value="Sas10_Utp3"/>
    <property type="match status" value="1"/>
</dbReference>
<evidence type="ECO:0000256" key="3">
    <source>
        <dbReference type="ARBA" id="ARBA00022552"/>
    </source>
</evidence>
<dbReference type="AlphaFoldDB" id="G3BE29"/>
<dbReference type="STRING" id="590646.G3BE29"/>
<evidence type="ECO:0000256" key="6">
    <source>
        <dbReference type="RuleBase" id="RU368003"/>
    </source>
</evidence>
<accession>G3BE29</accession>
<feature type="region of interest" description="Disordered" evidence="7">
    <location>
        <begin position="129"/>
        <end position="151"/>
    </location>
</feature>
<comment type="similarity">
    <text evidence="2 6">Belongs to the C1D family.</text>
</comment>
<dbReference type="GO" id="GO:0010468">
    <property type="term" value="P:regulation of gene expression"/>
    <property type="evidence" value="ECO:0007669"/>
    <property type="project" value="TreeGrafter"/>
</dbReference>
<evidence type="ECO:0000313" key="8">
    <source>
        <dbReference type="EMBL" id="EGV60444.1"/>
    </source>
</evidence>
<dbReference type="InterPro" id="IPR011082">
    <property type="entry name" value="Exosome-assoc_fac/DNA_repair"/>
</dbReference>
<gene>
    <name evidence="8" type="ORF">CANTEDRAFT_95891</name>
</gene>
<dbReference type="eggNOG" id="KOG4835">
    <property type="taxonomic scope" value="Eukaryota"/>
</dbReference>
<keyword evidence="5 6" id="KW-0539">Nucleus</keyword>
<dbReference type="PANTHER" id="PTHR15341:SF3">
    <property type="entry name" value="NUCLEAR NUCLEIC ACID-BINDING PROTEIN C1D"/>
    <property type="match status" value="1"/>
</dbReference>
<evidence type="ECO:0000256" key="1">
    <source>
        <dbReference type="ARBA" id="ARBA00004123"/>
    </source>
</evidence>
<organism evidence="9">
    <name type="scientific">Candida tenuis (strain ATCC 10573 / BCRC 21748 / CBS 615 / JCM 9827 / NBRC 10315 / NRRL Y-1498 / VKM Y-70)</name>
    <name type="common">Yeast</name>
    <name type="synonym">Yamadazyma tenuis</name>
    <dbReference type="NCBI Taxonomy" id="590646"/>
    <lineage>
        <taxon>Eukaryota</taxon>
        <taxon>Fungi</taxon>
        <taxon>Dikarya</taxon>
        <taxon>Ascomycota</taxon>
        <taxon>Saccharomycotina</taxon>
        <taxon>Pichiomycetes</taxon>
        <taxon>Debaryomycetaceae</taxon>
        <taxon>Yamadazyma</taxon>
    </lineage>
</organism>
<dbReference type="GO" id="GO:0000178">
    <property type="term" value="C:exosome (RNase complex)"/>
    <property type="evidence" value="ECO:0007669"/>
    <property type="project" value="TreeGrafter"/>
</dbReference>
<name>G3BE29_CANTC</name>
<comment type="subcellular location">
    <subcellularLocation>
        <location evidence="1 6">Nucleus</location>
    </subcellularLocation>
</comment>
<evidence type="ECO:0000256" key="7">
    <source>
        <dbReference type="SAM" id="MobiDB-lite"/>
    </source>
</evidence>
<evidence type="ECO:0000256" key="4">
    <source>
        <dbReference type="ARBA" id="ARBA00022884"/>
    </source>
</evidence>
<dbReference type="RefSeq" id="XP_006689658.1">
    <property type="nucleotide sequence ID" value="XM_006689595.1"/>
</dbReference>
<reference evidence="8 9" key="1">
    <citation type="journal article" date="2011" name="Proc. Natl. Acad. Sci. U.S.A.">
        <title>Comparative genomics of xylose-fermenting fungi for enhanced biofuel production.</title>
        <authorList>
            <person name="Wohlbach D.J."/>
            <person name="Kuo A."/>
            <person name="Sato T.K."/>
            <person name="Potts K.M."/>
            <person name="Salamov A.A."/>
            <person name="LaButti K.M."/>
            <person name="Sun H."/>
            <person name="Clum A."/>
            <person name="Pangilinan J.L."/>
            <person name="Lindquist E.A."/>
            <person name="Lucas S."/>
            <person name="Lapidus A."/>
            <person name="Jin M."/>
            <person name="Gunawan C."/>
            <person name="Balan V."/>
            <person name="Dale B.E."/>
            <person name="Jeffries T.W."/>
            <person name="Zinkel R."/>
            <person name="Barry K.W."/>
            <person name="Grigoriev I.V."/>
            <person name="Gasch A.P."/>
        </authorList>
    </citation>
    <scope>NUCLEOTIDE SEQUENCE [LARGE SCALE GENOMIC DNA]</scope>
    <source>
        <strain evidence="9">ATCC 10573 / BCRC 21748 / CBS 615 / JCM 9827 / NBRC 10315 / NRRL Y-1498 / VKM Y-70</strain>
    </source>
</reference>
<dbReference type="KEGG" id="cten:18250556"/>
<dbReference type="GO" id="GO:0003677">
    <property type="term" value="F:DNA binding"/>
    <property type="evidence" value="ECO:0007669"/>
    <property type="project" value="TreeGrafter"/>
</dbReference>
<evidence type="ECO:0000313" key="9">
    <source>
        <dbReference type="Proteomes" id="UP000000707"/>
    </source>
</evidence>
<dbReference type="GO" id="GO:0003723">
    <property type="term" value="F:RNA binding"/>
    <property type="evidence" value="ECO:0007669"/>
    <property type="project" value="UniProtKB-UniRule"/>
</dbReference>
<dbReference type="HOGENOM" id="CLU_101423_0_0_1"/>
<dbReference type="OrthoDB" id="63989at2759"/>
<dbReference type="GO" id="GO:0005730">
    <property type="term" value="C:nucleolus"/>
    <property type="evidence" value="ECO:0007669"/>
    <property type="project" value="TreeGrafter"/>
</dbReference>
<dbReference type="GeneID" id="18250556"/>
<keyword evidence="9" id="KW-1185">Reference proteome</keyword>
<comment type="function">
    <text evidence="6">Required for exosome-dependent processing of pre-rRNA and small nucleolar RNA (snRNA) precursors. Involved in processing of 35S pre-rRNA at the A0, A1 and A2 sites.</text>
</comment>
<protein>
    <recommendedName>
        <fullName evidence="6">Exosome complex protein</fullName>
    </recommendedName>
</protein>
<proteinExistence type="inferred from homology"/>
<feature type="compositionally biased region" description="Polar residues" evidence="7">
    <location>
        <begin position="129"/>
        <end position="143"/>
    </location>
</feature>
<dbReference type="EMBL" id="GL996528">
    <property type="protein sequence ID" value="EGV60444.1"/>
    <property type="molecule type" value="Genomic_DNA"/>
</dbReference>
<evidence type="ECO:0000256" key="2">
    <source>
        <dbReference type="ARBA" id="ARBA00009154"/>
    </source>
</evidence>
<keyword evidence="3 6" id="KW-0698">rRNA processing</keyword>
<keyword evidence="4 6" id="KW-0694">RNA-binding</keyword>
<sequence>MDDQVIKIQKFLDSLDGSIDDLHTKLQPIITKSLDEVVSNVDSPIEKIEIYNSYSYVLISIVVAYLRSKGVDTAGHPVMKELDRVKSYMKRYKDLVSSQNTSQQKNLDETKEYLQQTLGNKSVTGNTITQSMSGPAISSNSFKNTHKKFTD</sequence>
<dbReference type="GO" id="GO:0000460">
    <property type="term" value="P:maturation of 5.8S rRNA"/>
    <property type="evidence" value="ECO:0007669"/>
    <property type="project" value="TreeGrafter"/>
</dbReference>
<dbReference type="InterPro" id="IPR007146">
    <property type="entry name" value="Sas10/Utp3/C1D"/>
</dbReference>
<evidence type="ECO:0000256" key="5">
    <source>
        <dbReference type="ARBA" id="ARBA00023242"/>
    </source>
</evidence>
<dbReference type="PANTHER" id="PTHR15341">
    <property type="entry name" value="SUN-COR STEROID HORMONE RECEPTOR CO-REPRESSOR"/>
    <property type="match status" value="1"/>
</dbReference>